<dbReference type="Gene3D" id="3.30.2090.10">
    <property type="entry name" value="Multidrug efflux transporter AcrB TolC docking domain, DN and DC subdomains"/>
    <property type="match status" value="2"/>
</dbReference>
<feature type="transmembrane region" description="Helical" evidence="1">
    <location>
        <begin position="852"/>
        <end position="872"/>
    </location>
</feature>
<dbReference type="GO" id="GO:0042910">
    <property type="term" value="F:xenobiotic transmembrane transporter activity"/>
    <property type="evidence" value="ECO:0007669"/>
    <property type="project" value="TreeGrafter"/>
</dbReference>
<dbReference type="PRINTS" id="PR00702">
    <property type="entry name" value="ACRIFLAVINRP"/>
</dbReference>
<dbReference type="InterPro" id="IPR027463">
    <property type="entry name" value="AcrB_DN_DC_subdom"/>
</dbReference>
<feature type="transmembrane region" description="Helical" evidence="1">
    <location>
        <begin position="462"/>
        <end position="489"/>
    </location>
</feature>
<dbReference type="Gene3D" id="3.30.70.1440">
    <property type="entry name" value="Multidrug efflux transporter AcrB pore domain"/>
    <property type="match status" value="1"/>
</dbReference>
<evidence type="ECO:0000256" key="1">
    <source>
        <dbReference type="SAM" id="Phobius"/>
    </source>
</evidence>
<name>A0A6N6MXB4_9BACT</name>
<dbReference type="Gene3D" id="3.30.70.1320">
    <property type="entry name" value="Multidrug efflux transporter AcrB pore domain like"/>
    <property type="match status" value="1"/>
</dbReference>
<feature type="transmembrane region" description="Helical" evidence="1">
    <location>
        <begin position="905"/>
        <end position="926"/>
    </location>
</feature>
<dbReference type="RefSeq" id="WP_151152124.1">
    <property type="nucleotide sequence ID" value="NZ_WAIE01000013.1"/>
</dbReference>
<dbReference type="SUPFAM" id="SSF82866">
    <property type="entry name" value="Multidrug efflux transporter AcrB transmembrane domain"/>
    <property type="match status" value="2"/>
</dbReference>
<accession>A0A6N6MXB4</accession>
<evidence type="ECO:0000313" key="3">
    <source>
        <dbReference type="Proteomes" id="UP000438699"/>
    </source>
</evidence>
<dbReference type="PANTHER" id="PTHR32063:SF18">
    <property type="entry name" value="CATION EFFLUX SYSTEM PROTEIN"/>
    <property type="match status" value="1"/>
</dbReference>
<protein>
    <submittedName>
        <fullName evidence="2">Efflux RND transporter permease subunit</fullName>
    </submittedName>
</protein>
<feature type="transmembrane region" description="Helical" evidence="1">
    <location>
        <begin position="432"/>
        <end position="450"/>
    </location>
</feature>
<keyword evidence="3" id="KW-1185">Reference proteome</keyword>
<dbReference type="AlphaFoldDB" id="A0A6N6MXB4"/>
<feature type="transmembrane region" description="Helical" evidence="1">
    <location>
        <begin position="979"/>
        <end position="1005"/>
    </location>
</feature>
<dbReference type="Gene3D" id="3.30.70.1430">
    <property type="entry name" value="Multidrug efflux transporter AcrB pore domain"/>
    <property type="match status" value="2"/>
</dbReference>
<feature type="transmembrane region" description="Helical" evidence="1">
    <location>
        <begin position="385"/>
        <end position="411"/>
    </location>
</feature>
<gene>
    <name evidence="2" type="ORF">F8A88_15635</name>
</gene>
<feature type="transmembrane region" description="Helical" evidence="1">
    <location>
        <begin position="12"/>
        <end position="29"/>
    </location>
</feature>
<feature type="transmembrane region" description="Helical" evidence="1">
    <location>
        <begin position="334"/>
        <end position="352"/>
    </location>
</feature>
<feature type="transmembrane region" description="Helical" evidence="1">
    <location>
        <begin position="519"/>
        <end position="538"/>
    </location>
</feature>
<feature type="transmembrane region" description="Helical" evidence="1">
    <location>
        <begin position="879"/>
        <end position="899"/>
    </location>
</feature>
<feature type="transmembrane region" description="Helical" evidence="1">
    <location>
        <begin position="359"/>
        <end position="379"/>
    </location>
</feature>
<dbReference type="OrthoDB" id="9759330at2"/>
<proteinExistence type="predicted"/>
<reference evidence="2 3" key="1">
    <citation type="journal article" date="2017" name="Int. J. Syst. Evol. Microbiol.">
        <title>Desulfovibrio senegalensis sp. nov., a mesophilic sulfate reducer isolated from marine sediment.</title>
        <authorList>
            <person name="Thioye A."/>
            <person name="Gam Z.B.A."/>
            <person name="Mbengue M."/>
            <person name="Cayol J.L."/>
            <person name="Joseph-Bartoli M."/>
            <person name="Toure-Kane C."/>
            <person name="Labat M."/>
        </authorList>
    </citation>
    <scope>NUCLEOTIDE SEQUENCE [LARGE SCALE GENOMIC DNA]</scope>
    <source>
        <strain evidence="2 3">DSM 101509</strain>
    </source>
</reference>
<dbReference type="Pfam" id="PF00873">
    <property type="entry name" value="ACR_tran"/>
    <property type="match status" value="1"/>
</dbReference>
<keyword evidence="1" id="KW-0812">Transmembrane</keyword>
<feature type="transmembrane region" description="Helical" evidence="1">
    <location>
        <begin position="954"/>
        <end position="973"/>
    </location>
</feature>
<dbReference type="Proteomes" id="UP000438699">
    <property type="component" value="Unassembled WGS sequence"/>
</dbReference>
<dbReference type="SUPFAM" id="SSF82714">
    <property type="entry name" value="Multidrug efflux transporter AcrB TolC docking domain, DN and DC subdomains"/>
    <property type="match status" value="2"/>
</dbReference>
<organism evidence="2 3">
    <name type="scientific">Pseudodesulfovibrio senegalensis</name>
    <dbReference type="NCBI Taxonomy" id="1721087"/>
    <lineage>
        <taxon>Bacteria</taxon>
        <taxon>Pseudomonadati</taxon>
        <taxon>Thermodesulfobacteriota</taxon>
        <taxon>Desulfovibrionia</taxon>
        <taxon>Desulfovibrionales</taxon>
        <taxon>Desulfovibrionaceae</taxon>
    </lineage>
</organism>
<evidence type="ECO:0000313" key="2">
    <source>
        <dbReference type="EMBL" id="KAB1437212.1"/>
    </source>
</evidence>
<dbReference type="SUPFAM" id="SSF82693">
    <property type="entry name" value="Multidrug efflux transporter AcrB pore domain, PN1, PN2, PC1 and PC2 subdomains"/>
    <property type="match status" value="2"/>
</dbReference>
<keyword evidence="1" id="KW-1133">Transmembrane helix</keyword>
<keyword evidence="1" id="KW-0472">Membrane</keyword>
<dbReference type="Gene3D" id="1.20.1640.10">
    <property type="entry name" value="Multidrug efflux transporter AcrB transmembrane domain"/>
    <property type="match status" value="2"/>
</dbReference>
<dbReference type="EMBL" id="WAIE01000013">
    <property type="protein sequence ID" value="KAB1437212.1"/>
    <property type="molecule type" value="Genomic_DNA"/>
</dbReference>
<dbReference type="PANTHER" id="PTHR32063">
    <property type="match status" value="1"/>
</dbReference>
<comment type="caution">
    <text evidence="2">The sequence shown here is derived from an EMBL/GenBank/DDBJ whole genome shotgun (WGS) entry which is preliminary data.</text>
</comment>
<dbReference type="InterPro" id="IPR001036">
    <property type="entry name" value="Acrflvin-R"/>
</dbReference>
<sequence>MNIAEWTIRNRVTSLTIFALIIVAGIMTFRNIPRQEDPDFIIRTAMITTVFPGASPQKVEELVTDKLEEKIREMAEVETVTSESLSGLSLISVDVYESIKDVTPIWTKLRNKVDDAMPDLPAEAGKPMVNDEFGDVFGFLIAVTGDGYSYREVEDYADMVRNKLMTVDGIAKVDRWGRQEERVFIEFSNARFAELGLSPFMLQSIIRAQNTIQPSGQIFANPERINLRASGEFNSVDDIRNMNLRKPGGKDSIALEDVTTIHRGFKEPPSTMVRYNGQDCILLAVSMAVGNNISEVGQRLRDKSDEVLASLPVGIGLDYVIYTPDYVDEAVDGFVINLGQSFIFVVAVMLLFAGLRVGLICGALVPMAMLACIAFMPMFDVFLQRISIASMIIALGILVDNGVVVSENILVQLEAGADRMTAVKRTVSELSFPLLAASLTTIFAFLPIPLAPSSAGEYCVSLFIVITITLLASWLLSMTMVPMMCYGLLKPQPSEQTFSGRIYRTYRSLLTAALKQRTVFMGIILILCALSFWGFRFVPKIFFPPNERAQFMIDFWLPYGTDIRVTSERSAKLEEFLQKDPAFESMVTFIGAGGPRWYLPLDLEQNNENLTTFVVNIDDFDSLPGIMDRTEAELQAHYPDLRYRLKEMMLGPPSGAAIEIRISGDDMTTLYRLRDNIADLLHKQDSVVSVWDDWGNFTKQMVVQVDQNRARRAGLTSADIASSIQMQMSELQVSDFREGDKVIPIVLRTNRNYRDQLDKLLAINVYSSEDNISAPLLQVADIIPEWQPADVRRRDQVRTMTVQADVEGEFASEVLARVKPEIEKLMDSGEWPAGYTLEYGGSDEKSAESQAALMENMPLAMGLLILILVIQFNSIKKPMIIMLTLPPMMLGITPGMVLTQSPFGFMPMLGMISLLGIIVNNAIMLLDRMDLLQKDGMSLADSVVVAALQRSRPIIMTTVTTIIGLAPLIYSGGGMWRPMAILMASGLAGATVLTLLLCPVLYSLFYKVRFKDWRWDPAILESVK</sequence>
<dbReference type="GO" id="GO:0005886">
    <property type="term" value="C:plasma membrane"/>
    <property type="evidence" value="ECO:0007669"/>
    <property type="project" value="TreeGrafter"/>
</dbReference>